<evidence type="ECO:0000313" key="9">
    <source>
        <dbReference type="Proteomes" id="UP000092582"/>
    </source>
</evidence>
<gene>
    <name evidence="8" type="ORF">PA27867_2706</name>
</gene>
<dbReference type="InterPro" id="IPR027417">
    <property type="entry name" value="P-loop_NTPase"/>
</dbReference>
<proteinExistence type="predicted"/>
<dbReference type="InterPro" id="IPR017871">
    <property type="entry name" value="ABC_transporter-like_CS"/>
</dbReference>
<dbReference type="InterPro" id="IPR003439">
    <property type="entry name" value="ABC_transporter-like_ATP-bd"/>
</dbReference>
<keyword evidence="5" id="KW-0046">Antibiotic resistance</keyword>
<reference evidence="8 9" key="1">
    <citation type="submission" date="2016-06" db="EMBL/GenBank/DDBJ databases">
        <title>Genome sequencing of Cryobacterium arcticum PAMC 27867.</title>
        <authorList>
            <person name="Lee J."/>
            <person name="Kim O.-S."/>
        </authorList>
    </citation>
    <scope>NUCLEOTIDE SEQUENCE [LARGE SCALE GENOMIC DNA]</scope>
    <source>
        <strain evidence="8 9">PAMC 27867</strain>
    </source>
</reference>
<dbReference type="Proteomes" id="UP000092582">
    <property type="component" value="Chromosome 1"/>
</dbReference>
<keyword evidence="2" id="KW-0813">Transport</keyword>
<evidence type="ECO:0000256" key="1">
    <source>
        <dbReference type="ARBA" id="ARBA00004202"/>
    </source>
</evidence>
<organism evidence="8 9">
    <name type="scientific">Cryobacterium arcticum</name>
    <dbReference type="NCBI Taxonomy" id="670052"/>
    <lineage>
        <taxon>Bacteria</taxon>
        <taxon>Bacillati</taxon>
        <taxon>Actinomycetota</taxon>
        <taxon>Actinomycetes</taxon>
        <taxon>Micrococcales</taxon>
        <taxon>Microbacteriaceae</taxon>
        <taxon>Cryobacterium</taxon>
    </lineage>
</organism>
<dbReference type="CDD" id="cd03230">
    <property type="entry name" value="ABC_DR_subfamily_A"/>
    <property type="match status" value="1"/>
</dbReference>
<dbReference type="STRING" id="670052.PA27867_2706"/>
<dbReference type="PROSITE" id="PS50893">
    <property type="entry name" value="ABC_TRANSPORTER_2"/>
    <property type="match status" value="1"/>
</dbReference>
<evidence type="ECO:0000313" key="8">
    <source>
        <dbReference type="EMBL" id="ANP73646.1"/>
    </source>
</evidence>
<evidence type="ECO:0000256" key="6">
    <source>
        <dbReference type="SAM" id="MobiDB-lite"/>
    </source>
</evidence>
<comment type="subcellular location">
    <subcellularLocation>
        <location evidence="1">Cell membrane</location>
        <topology evidence="1">Peripheral membrane protein</topology>
    </subcellularLocation>
</comment>
<dbReference type="AlphaFoldDB" id="A0A1B1BMC0"/>
<dbReference type="PANTHER" id="PTHR42711:SF17">
    <property type="entry name" value="ABC TRANSPORTER ATP-BINDING PROTEIN"/>
    <property type="match status" value="1"/>
</dbReference>
<dbReference type="EMBL" id="CP016282">
    <property type="protein sequence ID" value="ANP73646.1"/>
    <property type="molecule type" value="Genomic_DNA"/>
</dbReference>
<dbReference type="OrthoDB" id="9804819at2"/>
<dbReference type="SUPFAM" id="SSF52540">
    <property type="entry name" value="P-loop containing nucleoside triphosphate hydrolases"/>
    <property type="match status" value="1"/>
</dbReference>
<evidence type="ECO:0000256" key="2">
    <source>
        <dbReference type="ARBA" id="ARBA00022448"/>
    </source>
</evidence>
<dbReference type="GO" id="GO:0005886">
    <property type="term" value="C:plasma membrane"/>
    <property type="evidence" value="ECO:0007669"/>
    <property type="project" value="UniProtKB-SubCell"/>
</dbReference>
<keyword evidence="3" id="KW-0547">Nucleotide-binding</keyword>
<dbReference type="Gene3D" id="3.40.50.300">
    <property type="entry name" value="P-loop containing nucleotide triphosphate hydrolases"/>
    <property type="match status" value="1"/>
</dbReference>
<dbReference type="RefSeq" id="WP_084021154.1">
    <property type="nucleotide sequence ID" value="NZ_CP016282.1"/>
</dbReference>
<name>A0A1B1BMC0_9MICO</name>
<dbReference type="GO" id="GO:0005524">
    <property type="term" value="F:ATP binding"/>
    <property type="evidence" value="ECO:0007669"/>
    <property type="project" value="UniProtKB-KW"/>
</dbReference>
<dbReference type="GO" id="GO:0046677">
    <property type="term" value="P:response to antibiotic"/>
    <property type="evidence" value="ECO:0007669"/>
    <property type="project" value="UniProtKB-KW"/>
</dbReference>
<dbReference type="KEGG" id="cart:PA27867_2706"/>
<accession>A0A1B1BMC0</accession>
<feature type="compositionally biased region" description="Low complexity" evidence="6">
    <location>
        <begin position="310"/>
        <end position="322"/>
    </location>
</feature>
<feature type="region of interest" description="Disordered" evidence="6">
    <location>
        <begin position="291"/>
        <end position="329"/>
    </location>
</feature>
<evidence type="ECO:0000256" key="3">
    <source>
        <dbReference type="ARBA" id="ARBA00022741"/>
    </source>
</evidence>
<keyword evidence="9" id="KW-1185">Reference proteome</keyword>
<sequence length="329" mass="35147">MTVLARLDHVTRRFGEVLAVDDVTLDIHSGSILGLLGPNGAGKSTVLTMLQGLRKPSSGTVTLFGGSPGDYRMRQKLGGTPQETALPPTLRVGEVIDFVGRHFDDPLSTAAVAEEFGLGDLLKRQTGALSGGQKRRLSVALAFVGQPRLVLLDEPTTGLDVDARRTLWDAVRRQHDRGATVVVTSHYLEEIEALAERVVVMGHGRVIADDTVTAVINQVSLRQVRLVTDQPDRVSGLPGVVGRDLGDNGSATFYANDSDRLIVELVRSGIPFSDLTVRGATLEEAFLTLTGATDAATGQPTRPSDPESPEPASARTTPATRTAQKEMNR</sequence>
<dbReference type="InterPro" id="IPR050763">
    <property type="entry name" value="ABC_transporter_ATP-binding"/>
</dbReference>
<feature type="domain" description="ABC transporter" evidence="7">
    <location>
        <begin position="5"/>
        <end position="228"/>
    </location>
</feature>
<evidence type="ECO:0000256" key="4">
    <source>
        <dbReference type="ARBA" id="ARBA00022840"/>
    </source>
</evidence>
<keyword evidence="4 8" id="KW-0067">ATP-binding</keyword>
<dbReference type="PROSITE" id="PS00211">
    <property type="entry name" value="ABC_TRANSPORTER_1"/>
    <property type="match status" value="1"/>
</dbReference>
<dbReference type="Pfam" id="PF00005">
    <property type="entry name" value="ABC_tran"/>
    <property type="match status" value="1"/>
</dbReference>
<dbReference type="GO" id="GO:0016887">
    <property type="term" value="F:ATP hydrolysis activity"/>
    <property type="evidence" value="ECO:0007669"/>
    <property type="project" value="InterPro"/>
</dbReference>
<evidence type="ECO:0000256" key="5">
    <source>
        <dbReference type="ARBA" id="ARBA00023251"/>
    </source>
</evidence>
<dbReference type="SMART" id="SM00382">
    <property type="entry name" value="AAA"/>
    <property type="match status" value="1"/>
</dbReference>
<evidence type="ECO:0000259" key="7">
    <source>
        <dbReference type="PROSITE" id="PS50893"/>
    </source>
</evidence>
<protein>
    <submittedName>
        <fullName evidence="8">ABC transporter ATP-binding protein</fullName>
    </submittedName>
</protein>
<dbReference type="PANTHER" id="PTHR42711">
    <property type="entry name" value="ABC TRANSPORTER ATP-BINDING PROTEIN"/>
    <property type="match status" value="1"/>
</dbReference>
<dbReference type="InterPro" id="IPR003593">
    <property type="entry name" value="AAA+_ATPase"/>
</dbReference>